<feature type="region of interest" description="Disordered" evidence="1">
    <location>
        <begin position="1"/>
        <end position="24"/>
    </location>
</feature>
<feature type="domain" description="Protein kinase" evidence="2">
    <location>
        <begin position="1"/>
        <end position="249"/>
    </location>
</feature>
<dbReference type="InterPro" id="IPR000719">
    <property type="entry name" value="Prot_kinase_dom"/>
</dbReference>
<dbReference type="GO" id="GO:0044773">
    <property type="term" value="P:mitotic DNA damage checkpoint signaling"/>
    <property type="evidence" value="ECO:0007669"/>
    <property type="project" value="TreeGrafter"/>
</dbReference>
<dbReference type="PROSITE" id="PS50011">
    <property type="entry name" value="PROTEIN_KINASE_DOM"/>
    <property type="match status" value="1"/>
</dbReference>
<dbReference type="PANTHER" id="PTHR44167">
    <property type="entry name" value="OVARIAN-SPECIFIC SERINE/THREONINE-PROTEIN KINASE LOK-RELATED"/>
    <property type="match status" value="1"/>
</dbReference>
<protein>
    <recommendedName>
        <fullName evidence="2">Protein kinase domain-containing protein</fullName>
    </recommendedName>
</protein>
<dbReference type="GO" id="GO:0005634">
    <property type="term" value="C:nucleus"/>
    <property type="evidence" value="ECO:0007669"/>
    <property type="project" value="TreeGrafter"/>
</dbReference>
<organism evidence="3">
    <name type="scientific">viral metagenome</name>
    <dbReference type="NCBI Taxonomy" id="1070528"/>
    <lineage>
        <taxon>unclassified sequences</taxon>
        <taxon>metagenomes</taxon>
        <taxon>organismal metagenomes</taxon>
    </lineage>
</organism>
<dbReference type="GO" id="GO:0004674">
    <property type="term" value="F:protein serine/threonine kinase activity"/>
    <property type="evidence" value="ECO:0007669"/>
    <property type="project" value="TreeGrafter"/>
</dbReference>
<dbReference type="GO" id="GO:0005737">
    <property type="term" value="C:cytoplasm"/>
    <property type="evidence" value="ECO:0007669"/>
    <property type="project" value="TreeGrafter"/>
</dbReference>
<evidence type="ECO:0000256" key="1">
    <source>
        <dbReference type="SAM" id="MobiDB-lite"/>
    </source>
</evidence>
<dbReference type="InterPro" id="IPR011009">
    <property type="entry name" value="Kinase-like_dom_sf"/>
</dbReference>
<dbReference type="Gene3D" id="1.10.510.10">
    <property type="entry name" value="Transferase(Phosphotransferase) domain 1"/>
    <property type="match status" value="1"/>
</dbReference>
<sequence length="349" mass="40496">MAKGEKTGPQKYTKRIPANKDEPANENISYSYKEALVHKICNLSPFLPKTYNVEIKDEGTQLIIEMEKMETQLKNPSTDNKIKAWKNILQAVALLNFFGIAHRDIKDENILYRDGEEAVLIDFGLSKALLGGFHTPKIVSDFYRAPELDTDLNVQKYGFEVDSWSLGIWALELWNVKFDSLKYVPIWKIANGFGRNLSEERIAKAQLQIREYLENVPKKIQNVVESFLLPGDRRKTALDWVKIDSSKFLFSFPENWSCPPIPSEYAEWSIGYKSIYWSIQRYFSQDKNASIQNTKIYEAYTIWACSLLLFPFEVDIVDLARTYGSTETIIYSKVLEWFISWKVLSKKDM</sequence>
<dbReference type="AlphaFoldDB" id="A0A6C0JVQ1"/>
<dbReference type="PANTHER" id="PTHR44167:SF24">
    <property type="entry name" value="SERINE_THREONINE-PROTEIN KINASE CHK2"/>
    <property type="match status" value="1"/>
</dbReference>
<name>A0A6C0JVQ1_9ZZZZ</name>
<proteinExistence type="predicted"/>
<dbReference type="Pfam" id="PF00069">
    <property type="entry name" value="Pkinase"/>
    <property type="match status" value="1"/>
</dbReference>
<dbReference type="PROSITE" id="PS00108">
    <property type="entry name" value="PROTEIN_KINASE_ST"/>
    <property type="match status" value="1"/>
</dbReference>
<dbReference type="EMBL" id="MN740697">
    <property type="protein sequence ID" value="QHU08467.1"/>
    <property type="molecule type" value="Genomic_DNA"/>
</dbReference>
<dbReference type="GO" id="GO:0005524">
    <property type="term" value="F:ATP binding"/>
    <property type="evidence" value="ECO:0007669"/>
    <property type="project" value="InterPro"/>
</dbReference>
<dbReference type="SMART" id="SM00220">
    <property type="entry name" value="S_TKc"/>
    <property type="match status" value="1"/>
</dbReference>
<evidence type="ECO:0000259" key="2">
    <source>
        <dbReference type="PROSITE" id="PS50011"/>
    </source>
</evidence>
<evidence type="ECO:0000313" key="3">
    <source>
        <dbReference type="EMBL" id="QHU08467.1"/>
    </source>
</evidence>
<dbReference type="InterPro" id="IPR008271">
    <property type="entry name" value="Ser/Thr_kinase_AS"/>
</dbReference>
<reference evidence="3" key="1">
    <citation type="journal article" date="2020" name="Nature">
        <title>Giant virus diversity and host interactions through global metagenomics.</title>
        <authorList>
            <person name="Schulz F."/>
            <person name="Roux S."/>
            <person name="Paez-Espino D."/>
            <person name="Jungbluth S."/>
            <person name="Walsh D.A."/>
            <person name="Denef V.J."/>
            <person name="McMahon K.D."/>
            <person name="Konstantinidis K.T."/>
            <person name="Eloe-Fadrosh E.A."/>
            <person name="Kyrpides N.C."/>
            <person name="Woyke T."/>
        </authorList>
    </citation>
    <scope>NUCLEOTIDE SEQUENCE</scope>
    <source>
        <strain evidence="3">GVMAG-S-1062768-28</strain>
    </source>
</reference>
<accession>A0A6C0JVQ1</accession>
<dbReference type="SUPFAM" id="SSF56112">
    <property type="entry name" value="Protein kinase-like (PK-like)"/>
    <property type="match status" value="1"/>
</dbReference>